<dbReference type="Gene3D" id="3.40.50.11660">
    <property type="entry name" value="Glycosyl transferase family 10, C-terminal domain"/>
    <property type="match status" value="1"/>
</dbReference>
<dbReference type="AlphaFoldDB" id="A0A6C0AQ76"/>
<dbReference type="SUPFAM" id="SSF53756">
    <property type="entry name" value="UDP-Glycosyltransferase/glycogen phosphorylase"/>
    <property type="match status" value="1"/>
</dbReference>
<evidence type="ECO:0000256" key="1">
    <source>
        <dbReference type="ARBA" id="ARBA00008919"/>
    </source>
</evidence>
<organism evidence="5">
    <name type="scientific">viral metagenome</name>
    <dbReference type="NCBI Taxonomy" id="1070528"/>
    <lineage>
        <taxon>unclassified sequences</taxon>
        <taxon>metagenomes</taxon>
        <taxon>organismal metagenomes</taxon>
    </lineage>
</organism>
<dbReference type="InterPro" id="IPR001503">
    <property type="entry name" value="Glyco_trans_10"/>
</dbReference>
<dbReference type="GO" id="GO:0016020">
    <property type="term" value="C:membrane"/>
    <property type="evidence" value="ECO:0007669"/>
    <property type="project" value="InterPro"/>
</dbReference>
<dbReference type="EMBL" id="MN740762">
    <property type="protein sequence ID" value="QHS81989.1"/>
    <property type="molecule type" value="Genomic_DNA"/>
</dbReference>
<keyword evidence="2" id="KW-0328">Glycosyltransferase</keyword>
<name>A0A6C0AQ76_9ZZZZ</name>
<evidence type="ECO:0000256" key="3">
    <source>
        <dbReference type="ARBA" id="ARBA00022679"/>
    </source>
</evidence>
<dbReference type="InterPro" id="IPR055270">
    <property type="entry name" value="Glyco_tran_10_C"/>
</dbReference>
<protein>
    <recommendedName>
        <fullName evidence="4">Fucosyltransferase C-terminal domain-containing protein</fullName>
    </recommendedName>
</protein>
<dbReference type="Pfam" id="PF00852">
    <property type="entry name" value="Glyco_transf_10"/>
    <property type="match status" value="1"/>
</dbReference>
<dbReference type="PANTHER" id="PTHR11929">
    <property type="entry name" value="ALPHA- 1,3 -FUCOSYLTRANSFERASE"/>
    <property type="match status" value="1"/>
</dbReference>
<comment type="similarity">
    <text evidence="1">Belongs to the glycosyltransferase 10 family.</text>
</comment>
<sequence length="296" mass="35056">MSNDKYYIFPYNWWPGFNEKTDANHIGFFQILLSKTKLKNFEIIYDINKANVLLEAGNPNEHVHNLKNWKYKINFIGEPALPQHEKYDLVLTSVNNITNIVDLPLSVAYIHCNNFLPKLLNRQKIDIVPQNFCSFIVSNPKCIIRNKLFEKLNNYKKVNSMGGYANNVDGQIRYPYWSQDYFNVIGSHKFMICCENTKMETYSTEKIVNPYLARTIPIYWGSHNIKNIFNPDSMLFLEDETDEAFKNLIKKIIELDNDDEKYLEFINRQIFTEDNIKFWNENYILESLARKIDEII</sequence>
<proteinExistence type="inferred from homology"/>
<dbReference type="GO" id="GO:0008417">
    <property type="term" value="F:fucosyltransferase activity"/>
    <property type="evidence" value="ECO:0007669"/>
    <property type="project" value="InterPro"/>
</dbReference>
<keyword evidence="3" id="KW-0808">Transferase</keyword>
<feature type="domain" description="Fucosyltransferase C-terminal" evidence="4">
    <location>
        <begin position="135"/>
        <end position="284"/>
    </location>
</feature>
<dbReference type="PANTHER" id="PTHR11929:SF194">
    <property type="entry name" value="ALPHA-(1,3)-FUCOSYLTRANSFERASE 10"/>
    <property type="match status" value="1"/>
</dbReference>
<dbReference type="InterPro" id="IPR038577">
    <property type="entry name" value="GT10-like_C_sf"/>
</dbReference>
<reference evidence="5" key="1">
    <citation type="journal article" date="2020" name="Nature">
        <title>Giant virus diversity and host interactions through global metagenomics.</title>
        <authorList>
            <person name="Schulz F."/>
            <person name="Roux S."/>
            <person name="Paez-Espino D."/>
            <person name="Jungbluth S."/>
            <person name="Walsh D.A."/>
            <person name="Denef V.J."/>
            <person name="McMahon K.D."/>
            <person name="Konstantinidis K.T."/>
            <person name="Eloe-Fadrosh E.A."/>
            <person name="Kyrpides N.C."/>
            <person name="Woyke T."/>
        </authorList>
    </citation>
    <scope>NUCLEOTIDE SEQUENCE</scope>
    <source>
        <strain evidence="5">GVMAG-S-1101165-79</strain>
    </source>
</reference>
<evidence type="ECO:0000256" key="2">
    <source>
        <dbReference type="ARBA" id="ARBA00022676"/>
    </source>
</evidence>
<evidence type="ECO:0000313" key="5">
    <source>
        <dbReference type="EMBL" id="QHS81989.1"/>
    </source>
</evidence>
<accession>A0A6C0AQ76</accession>
<evidence type="ECO:0000259" key="4">
    <source>
        <dbReference type="Pfam" id="PF00852"/>
    </source>
</evidence>